<proteinExistence type="predicted"/>
<gene>
    <name evidence="2" type="ORF">cpu_22600</name>
</gene>
<keyword evidence="1" id="KW-1133">Transmembrane helix</keyword>
<dbReference type="InterPro" id="IPR043723">
    <property type="entry name" value="DUF5665"/>
</dbReference>
<organism evidence="2 3">
    <name type="scientific">Carboxydothermus pertinax</name>
    <dbReference type="NCBI Taxonomy" id="870242"/>
    <lineage>
        <taxon>Bacteria</taxon>
        <taxon>Bacillati</taxon>
        <taxon>Bacillota</taxon>
        <taxon>Clostridia</taxon>
        <taxon>Thermoanaerobacterales</taxon>
        <taxon>Thermoanaerobacteraceae</taxon>
        <taxon>Carboxydothermus</taxon>
    </lineage>
</organism>
<sequence>MESDKLTAVVEKLVLKLEQVKIKEYVEMLEHPGRLIFLNFLLGVGRGVGAAVGFSIVSVVLIYFLKHLMVLNLPVISDFIAQIVKLVSLKLGY</sequence>
<keyword evidence="3" id="KW-1185">Reference proteome</keyword>
<name>A0A1L8CXW5_9THEO</name>
<dbReference type="AlphaFoldDB" id="A0A1L8CXW5"/>
<dbReference type="OrthoDB" id="1634137at2"/>
<accession>A0A1L8CXW5</accession>
<dbReference type="Proteomes" id="UP000187485">
    <property type="component" value="Unassembled WGS sequence"/>
</dbReference>
<keyword evidence="1" id="KW-0472">Membrane</keyword>
<dbReference type="Pfam" id="PF18910">
    <property type="entry name" value="DUF5665"/>
    <property type="match status" value="1"/>
</dbReference>
<evidence type="ECO:0000313" key="2">
    <source>
        <dbReference type="EMBL" id="GAV23750.1"/>
    </source>
</evidence>
<dbReference type="RefSeq" id="WP_075860138.1">
    <property type="nucleotide sequence ID" value="NZ_BDJK01000055.1"/>
</dbReference>
<reference evidence="3" key="1">
    <citation type="submission" date="2016-12" db="EMBL/GenBank/DDBJ databases">
        <title>Draft Genome Sequences od Carboxydothermus pertinax and islandicus, Hydrogenogenic Carboxydotrophic Bacteria.</title>
        <authorList>
            <person name="Fukuyama Y."/>
            <person name="Ohmae K."/>
            <person name="Yoneda Y."/>
            <person name="Yoshida T."/>
            <person name="Sako Y."/>
        </authorList>
    </citation>
    <scope>NUCLEOTIDE SEQUENCE [LARGE SCALE GENOMIC DNA]</scope>
    <source>
        <strain evidence="3">Ug1</strain>
    </source>
</reference>
<comment type="caution">
    <text evidence="2">The sequence shown here is derived from an EMBL/GenBank/DDBJ whole genome shotgun (WGS) entry which is preliminary data.</text>
</comment>
<evidence type="ECO:0000313" key="3">
    <source>
        <dbReference type="Proteomes" id="UP000187485"/>
    </source>
</evidence>
<evidence type="ECO:0000256" key="1">
    <source>
        <dbReference type="SAM" id="Phobius"/>
    </source>
</evidence>
<feature type="transmembrane region" description="Helical" evidence="1">
    <location>
        <begin position="36"/>
        <end position="65"/>
    </location>
</feature>
<dbReference type="EMBL" id="BDJK01000055">
    <property type="protein sequence ID" value="GAV23750.1"/>
    <property type="molecule type" value="Genomic_DNA"/>
</dbReference>
<keyword evidence="1" id="KW-0812">Transmembrane</keyword>
<protein>
    <submittedName>
        <fullName evidence="2">Uncharacterized protein</fullName>
    </submittedName>
</protein>
<dbReference type="STRING" id="870242.cpu_22600"/>